<dbReference type="InterPro" id="IPR035595">
    <property type="entry name" value="UDP_glycos_trans_CS"/>
</dbReference>
<dbReference type="AlphaFoldDB" id="A0AA39LSB5"/>
<evidence type="ECO:0000256" key="2">
    <source>
        <dbReference type="ARBA" id="ARBA00022676"/>
    </source>
</evidence>
<proteinExistence type="inferred from homology"/>
<dbReference type="InterPro" id="IPR002213">
    <property type="entry name" value="UDP_glucos_trans"/>
</dbReference>
<reference evidence="7" key="1">
    <citation type="submission" date="2023-06" db="EMBL/GenBank/DDBJ databases">
        <title>Genomic analysis of the entomopathogenic nematode Steinernema hermaphroditum.</title>
        <authorList>
            <person name="Schwarz E.M."/>
            <person name="Heppert J.K."/>
            <person name="Baniya A."/>
            <person name="Schwartz H.T."/>
            <person name="Tan C.-H."/>
            <person name="Antoshechkin I."/>
            <person name="Sternberg P.W."/>
            <person name="Goodrich-Blair H."/>
            <person name="Dillman A.R."/>
        </authorList>
    </citation>
    <scope>NUCLEOTIDE SEQUENCE</scope>
    <source>
        <strain evidence="7">PS9179</strain>
        <tissue evidence="7">Whole animal</tissue>
    </source>
</reference>
<dbReference type="InterPro" id="IPR050271">
    <property type="entry name" value="UDP-glycosyltransferase"/>
</dbReference>
<gene>
    <name evidence="7" type="ORF">QR680_019216</name>
</gene>
<dbReference type="GO" id="GO:0015020">
    <property type="term" value="F:glucuronosyltransferase activity"/>
    <property type="evidence" value="ECO:0007669"/>
    <property type="project" value="UniProtKB-EC"/>
</dbReference>
<dbReference type="SUPFAM" id="SSF53756">
    <property type="entry name" value="UDP-Glycosyltransferase/glycogen phosphorylase"/>
    <property type="match status" value="1"/>
</dbReference>
<keyword evidence="6" id="KW-0732">Signal</keyword>
<evidence type="ECO:0000256" key="5">
    <source>
        <dbReference type="RuleBase" id="RU003718"/>
    </source>
</evidence>
<dbReference type="CDD" id="cd03784">
    <property type="entry name" value="GT1_Gtf-like"/>
    <property type="match status" value="1"/>
</dbReference>
<protein>
    <recommendedName>
        <fullName evidence="6">UDP-glucuronosyltransferase</fullName>
        <ecNumber evidence="6">2.4.1.17</ecNumber>
    </recommendedName>
</protein>
<evidence type="ECO:0000256" key="6">
    <source>
        <dbReference type="RuleBase" id="RU362059"/>
    </source>
</evidence>
<name>A0AA39LSB5_9BILA</name>
<dbReference type="EMBL" id="JAUCMV010000004">
    <property type="protein sequence ID" value="KAK0407479.1"/>
    <property type="molecule type" value="Genomic_DNA"/>
</dbReference>
<dbReference type="Proteomes" id="UP001175271">
    <property type="component" value="Unassembled WGS sequence"/>
</dbReference>
<dbReference type="EC" id="2.4.1.17" evidence="6"/>
<comment type="caution">
    <text evidence="7">The sequence shown here is derived from an EMBL/GenBank/DDBJ whole genome shotgun (WGS) entry which is preliminary data.</text>
</comment>
<dbReference type="PROSITE" id="PS00375">
    <property type="entry name" value="UDPGT"/>
    <property type="match status" value="1"/>
</dbReference>
<keyword evidence="8" id="KW-1185">Reference proteome</keyword>
<dbReference type="FunFam" id="3.40.50.2000:FF:000021">
    <property type="entry name" value="UDP-glucuronosyltransferase"/>
    <property type="match status" value="1"/>
</dbReference>
<comment type="subcellular location">
    <subcellularLocation>
        <location evidence="6">Membrane</location>
        <topology evidence="6">Single-pass membrane protein</topology>
    </subcellularLocation>
</comment>
<dbReference type="GO" id="GO:0016020">
    <property type="term" value="C:membrane"/>
    <property type="evidence" value="ECO:0007669"/>
    <property type="project" value="UniProtKB-SubCell"/>
</dbReference>
<dbReference type="PANTHER" id="PTHR48043:SF119">
    <property type="entry name" value="UDP-GLUCURONOSYLTRANSFERASE"/>
    <property type="match status" value="1"/>
</dbReference>
<evidence type="ECO:0000256" key="3">
    <source>
        <dbReference type="ARBA" id="ARBA00022679"/>
    </source>
</evidence>
<dbReference type="PANTHER" id="PTHR48043">
    <property type="entry name" value="EG:EG0003.4 PROTEIN-RELATED"/>
    <property type="match status" value="1"/>
</dbReference>
<comment type="catalytic activity">
    <reaction evidence="4 6">
        <text>glucuronate acceptor + UDP-alpha-D-glucuronate = acceptor beta-D-glucuronoside + UDP + H(+)</text>
        <dbReference type="Rhea" id="RHEA:21032"/>
        <dbReference type="ChEBI" id="CHEBI:15378"/>
        <dbReference type="ChEBI" id="CHEBI:58052"/>
        <dbReference type="ChEBI" id="CHEBI:58223"/>
        <dbReference type="ChEBI" id="CHEBI:132367"/>
        <dbReference type="ChEBI" id="CHEBI:132368"/>
        <dbReference type="EC" id="2.4.1.17"/>
    </reaction>
</comment>
<feature type="signal peptide" evidence="6">
    <location>
        <begin position="1"/>
        <end position="22"/>
    </location>
</feature>
<dbReference type="Pfam" id="PF00201">
    <property type="entry name" value="UDPGT"/>
    <property type="match status" value="1"/>
</dbReference>
<comment type="similarity">
    <text evidence="1 5">Belongs to the UDP-glycosyltransferase family.</text>
</comment>
<keyword evidence="3 5" id="KW-0808">Transferase</keyword>
<accession>A0AA39LSB5</accession>
<keyword evidence="2 5" id="KW-0328">Glycosyltransferase</keyword>
<sequence length="509" mass="58738">MIPDKAVVILFIGLLFTPSVRCANILITVMHDSISHINSMKPYFLRLGKAGHNVTVLDTTADVKPKYFGEHVNVYHLHVPEKENYRDTLGTALWTPNPSPISVPLLCAMQNEVFKKMLDEHHEQMKPVINQRWDLIVSDELFGVHQFALDMHHFRQHKTPYIVFGTTNNLFSTQVYSSLGHTGPSQMHTYISTPRDDDDLYRPDSFWSRLENFNQHALEYFSMEYFLYMIDGLSEMRKLDIHDFSWWKYYEHAALVFTESFDRIGHPIPEGNDFVGIGSHCGSLKSLPRKYLDFIEDPTSRGTIYIAFGSNLLWDYAPKRVFRSFTDAIKRLTDYHIIFVYNGKQNLTLGNHVMITPWAPQIDILMHQKTKLFISHGGLKSVKEALCSNTPVLYLPVFSEQSYNARLAVEKGVAGVVDKFTVTAEDVVRQARKILNNPSYQSKIHKLRNVLLDRPMPSADLSVFYTERVIRRKGEKIAFDRRGKKLTWWEHLNLTLGSLFITCCVILSL</sequence>
<organism evidence="7 8">
    <name type="scientific">Steinernema hermaphroditum</name>
    <dbReference type="NCBI Taxonomy" id="289476"/>
    <lineage>
        <taxon>Eukaryota</taxon>
        <taxon>Metazoa</taxon>
        <taxon>Ecdysozoa</taxon>
        <taxon>Nematoda</taxon>
        <taxon>Chromadorea</taxon>
        <taxon>Rhabditida</taxon>
        <taxon>Tylenchina</taxon>
        <taxon>Panagrolaimomorpha</taxon>
        <taxon>Strongyloidoidea</taxon>
        <taxon>Steinernematidae</taxon>
        <taxon>Steinernema</taxon>
    </lineage>
</organism>
<evidence type="ECO:0000256" key="4">
    <source>
        <dbReference type="ARBA" id="ARBA00047475"/>
    </source>
</evidence>
<evidence type="ECO:0000313" key="8">
    <source>
        <dbReference type="Proteomes" id="UP001175271"/>
    </source>
</evidence>
<feature type="chain" id="PRO_5041481745" description="UDP-glucuronosyltransferase" evidence="6">
    <location>
        <begin position="23"/>
        <end position="509"/>
    </location>
</feature>
<dbReference type="Gene3D" id="3.40.50.2000">
    <property type="entry name" value="Glycogen Phosphorylase B"/>
    <property type="match status" value="1"/>
</dbReference>
<evidence type="ECO:0000313" key="7">
    <source>
        <dbReference type="EMBL" id="KAK0407479.1"/>
    </source>
</evidence>
<evidence type="ECO:0000256" key="1">
    <source>
        <dbReference type="ARBA" id="ARBA00009995"/>
    </source>
</evidence>